<dbReference type="Pfam" id="PF00535">
    <property type="entry name" value="Glycos_transf_2"/>
    <property type="match status" value="1"/>
</dbReference>
<organism evidence="2 3">
    <name type="scientific">Flavobacterium succinicans</name>
    <dbReference type="NCBI Taxonomy" id="29536"/>
    <lineage>
        <taxon>Bacteria</taxon>
        <taxon>Pseudomonadati</taxon>
        <taxon>Bacteroidota</taxon>
        <taxon>Flavobacteriia</taxon>
        <taxon>Flavobacteriales</taxon>
        <taxon>Flavobacteriaceae</taxon>
        <taxon>Flavobacterium</taxon>
    </lineage>
</organism>
<protein>
    <submittedName>
        <fullName evidence="2">Glycosyl transferase family 2</fullName>
    </submittedName>
</protein>
<proteinExistence type="predicted"/>
<comment type="caution">
    <text evidence="2">The sequence shown here is derived from an EMBL/GenBank/DDBJ whole genome shotgun (WGS) entry which is preliminary data.</text>
</comment>
<keyword evidence="3" id="KW-1185">Reference proteome</keyword>
<sequence>MNIRYTKEAIEIIIATMNRDSLDFLIPMFPFAHFADFSILIVNQSHENAILTSDFPTVKVINSFGIGLSKSRNLGLKNSQGEILILADDDEVFEPDFIETISNAYEHFPDAAVISFQIENENRKLFKKYPKKSQKFLKPLTLFSVMSIEITINKAILDASGIEFDAHFGLGATFEMGEEAIFLMDLYRQQQQISFVPKVIASHKTQTTTDKVDFLQRYYIQGAFLKRVGMNNWIFRVLQKVFYDVKQKKIRLKETPKAIQFAFNGRKKYLELTQ</sequence>
<dbReference type="SUPFAM" id="SSF53448">
    <property type="entry name" value="Nucleotide-diphospho-sugar transferases"/>
    <property type="match status" value="1"/>
</dbReference>
<gene>
    <name evidence="2" type="ORF">FLB_07280</name>
</gene>
<dbReference type="InterPro" id="IPR029044">
    <property type="entry name" value="Nucleotide-diphossugar_trans"/>
</dbReference>
<dbReference type="PATRIC" id="fig|29536.5.peg.754"/>
<dbReference type="RefSeq" id="WP_064714590.1">
    <property type="nucleotide sequence ID" value="NZ_JMTM01000017.1"/>
</dbReference>
<evidence type="ECO:0000313" key="3">
    <source>
        <dbReference type="Proteomes" id="UP000093807"/>
    </source>
</evidence>
<dbReference type="EMBL" id="JMTM01000017">
    <property type="protein sequence ID" value="OAZ04880.1"/>
    <property type="molecule type" value="Genomic_DNA"/>
</dbReference>
<dbReference type="Gene3D" id="3.90.550.10">
    <property type="entry name" value="Spore Coat Polysaccharide Biosynthesis Protein SpsA, Chain A"/>
    <property type="match status" value="1"/>
</dbReference>
<dbReference type="InterPro" id="IPR001173">
    <property type="entry name" value="Glyco_trans_2-like"/>
</dbReference>
<dbReference type="Proteomes" id="UP000093807">
    <property type="component" value="Unassembled WGS sequence"/>
</dbReference>
<dbReference type="CDD" id="cd00761">
    <property type="entry name" value="Glyco_tranf_GTA_type"/>
    <property type="match status" value="1"/>
</dbReference>
<name>A0A199XTA7_9FLAO</name>
<evidence type="ECO:0000259" key="1">
    <source>
        <dbReference type="Pfam" id="PF00535"/>
    </source>
</evidence>
<reference evidence="2 3" key="1">
    <citation type="submission" date="2016-06" db="EMBL/GenBank/DDBJ databases">
        <title>Draft genome sequence of Flavobacterium succinicans strain DD5b.</title>
        <authorList>
            <person name="Poehlein A."/>
            <person name="Daniel R."/>
            <person name="Simeonova D.D."/>
        </authorList>
    </citation>
    <scope>NUCLEOTIDE SEQUENCE [LARGE SCALE GENOMIC DNA]</scope>
    <source>
        <strain evidence="2 3">DD5b</strain>
    </source>
</reference>
<dbReference type="GO" id="GO:0016740">
    <property type="term" value="F:transferase activity"/>
    <property type="evidence" value="ECO:0007669"/>
    <property type="project" value="UniProtKB-KW"/>
</dbReference>
<accession>A0A199XTA7</accession>
<dbReference type="AlphaFoldDB" id="A0A199XTA7"/>
<feature type="domain" description="Glycosyltransferase 2-like" evidence="1">
    <location>
        <begin position="56"/>
        <end position="151"/>
    </location>
</feature>
<evidence type="ECO:0000313" key="2">
    <source>
        <dbReference type="EMBL" id="OAZ04880.1"/>
    </source>
</evidence>
<keyword evidence="2" id="KW-0808">Transferase</keyword>